<keyword evidence="1" id="KW-0175">Coiled coil</keyword>
<dbReference type="PANTHER" id="PTHR31169">
    <property type="entry name" value="OS05G0300700 PROTEIN"/>
    <property type="match status" value="1"/>
</dbReference>
<feature type="compositionally biased region" description="Basic and acidic residues" evidence="2">
    <location>
        <begin position="290"/>
        <end position="301"/>
    </location>
</feature>
<evidence type="ECO:0008006" key="5">
    <source>
        <dbReference type="Google" id="ProtNLM"/>
    </source>
</evidence>
<dbReference type="InterPro" id="IPR040221">
    <property type="entry name" value="CDCA7/CDA7L"/>
</dbReference>
<evidence type="ECO:0000256" key="1">
    <source>
        <dbReference type="SAM" id="Coils"/>
    </source>
</evidence>
<dbReference type="AlphaFoldDB" id="A0AAW1WMA3"/>
<feature type="region of interest" description="Disordered" evidence="2">
    <location>
        <begin position="257"/>
        <end position="301"/>
    </location>
</feature>
<evidence type="ECO:0000313" key="4">
    <source>
        <dbReference type="Proteomes" id="UP001457282"/>
    </source>
</evidence>
<organism evidence="3 4">
    <name type="scientific">Rubus argutus</name>
    <name type="common">Southern blackberry</name>
    <dbReference type="NCBI Taxonomy" id="59490"/>
    <lineage>
        <taxon>Eukaryota</taxon>
        <taxon>Viridiplantae</taxon>
        <taxon>Streptophyta</taxon>
        <taxon>Embryophyta</taxon>
        <taxon>Tracheophyta</taxon>
        <taxon>Spermatophyta</taxon>
        <taxon>Magnoliopsida</taxon>
        <taxon>eudicotyledons</taxon>
        <taxon>Gunneridae</taxon>
        <taxon>Pentapetalae</taxon>
        <taxon>rosids</taxon>
        <taxon>fabids</taxon>
        <taxon>Rosales</taxon>
        <taxon>Rosaceae</taxon>
        <taxon>Rosoideae</taxon>
        <taxon>Rosoideae incertae sedis</taxon>
        <taxon>Rubus</taxon>
    </lineage>
</organism>
<evidence type="ECO:0000256" key="2">
    <source>
        <dbReference type="SAM" id="MobiDB-lite"/>
    </source>
</evidence>
<dbReference type="GO" id="GO:0005634">
    <property type="term" value="C:nucleus"/>
    <property type="evidence" value="ECO:0007669"/>
    <property type="project" value="TreeGrafter"/>
</dbReference>
<dbReference type="GO" id="GO:0006355">
    <property type="term" value="P:regulation of DNA-templated transcription"/>
    <property type="evidence" value="ECO:0007669"/>
    <property type="project" value="InterPro"/>
</dbReference>
<proteinExistence type="predicted"/>
<evidence type="ECO:0000313" key="3">
    <source>
        <dbReference type="EMBL" id="KAK9924452.1"/>
    </source>
</evidence>
<feature type="coiled-coil region" evidence="1">
    <location>
        <begin position="163"/>
        <end position="190"/>
    </location>
</feature>
<sequence>MLYMQLLLEFCEALEEVLEFIKAQAESLLGDLTRQPSGRPASIVRFQTKLLSLIQDMEIGDEIWFEDLSTCFSQSQFLPKELPSDLFSRGVDGYDSLDFSQKLRVLSFLCDKALGTESMRSRRKVSAAKSKEKNHKQKLKGEVAKAITAGNNAASTSDHESIVSRLKSEAAQAHAELLEAQALVQKMKQRSDAFRTQPYLLDADGRAFWKLKGYNNEGDDVLLQEMGTWDALASSDEKWFLYGAETKEAVEKYCSSVRTNRRRTRSMSQTLPSSSGSKEEDILQSASPGSKEEDILKIADD</sequence>
<name>A0AAW1WMA3_RUBAR</name>
<reference evidence="3 4" key="1">
    <citation type="journal article" date="2023" name="G3 (Bethesda)">
        <title>A chromosome-length genome assembly and annotation of blackberry (Rubus argutus, cv. 'Hillquist').</title>
        <authorList>
            <person name="Bruna T."/>
            <person name="Aryal R."/>
            <person name="Dudchenko O."/>
            <person name="Sargent D.J."/>
            <person name="Mead D."/>
            <person name="Buti M."/>
            <person name="Cavallini A."/>
            <person name="Hytonen T."/>
            <person name="Andres J."/>
            <person name="Pham M."/>
            <person name="Weisz D."/>
            <person name="Mascagni F."/>
            <person name="Usai G."/>
            <person name="Natali L."/>
            <person name="Bassil N."/>
            <person name="Fernandez G.E."/>
            <person name="Lomsadze A."/>
            <person name="Armour M."/>
            <person name="Olukolu B."/>
            <person name="Poorten T."/>
            <person name="Britton C."/>
            <person name="Davik J."/>
            <person name="Ashrafi H."/>
            <person name="Aiden E.L."/>
            <person name="Borodovsky M."/>
            <person name="Worthington M."/>
        </authorList>
    </citation>
    <scope>NUCLEOTIDE SEQUENCE [LARGE SCALE GENOMIC DNA]</scope>
    <source>
        <strain evidence="3">PI 553951</strain>
    </source>
</reference>
<dbReference type="PANTHER" id="PTHR31169:SF8">
    <property type="entry name" value="ZINC-FINGER DOMAIN OF MONOAMINE-OXIDASE A REPRESSOR R1 PROTEIN"/>
    <property type="match status" value="1"/>
</dbReference>
<keyword evidence="4" id="KW-1185">Reference proteome</keyword>
<protein>
    <recommendedName>
        <fullName evidence="5">DDT domain-containing protein</fullName>
    </recommendedName>
</protein>
<accession>A0AAW1WMA3</accession>
<comment type="caution">
    <text evidence="3">The sequence shown here is derived from an EMBL/GenBank/DDBJ whole genome shotgun (WGS) entry which is preliminary data.</text>
</comment>
<gene>
    <name evidence="3" type="ORF">M0R45_032819</name>
</gene>
<dbReference type="Proteomes" id="UP001457282">
    <property type="component" value="Unassembled WGS sequence"/>
</dbReference>
<dbReference type="EMBL" id="JBEDUW010000006">
    <property type="protein sequence ID" value="KAK9924452.1"/>
    <property type="molecule type" value="Genomic_DNA"/>
</dbReference>